<reference evidence="1" key="1">
    <citation type="submission" date="2019-01" db="EMBL/GenBank/DDBJ databases">
        <title>Whole Genome Sequencing for Putative Detection of Antimicrobial Resistance and Potential Virulence Factors in Chryseobacterium indologenes isolated from Nile Tilapia in Tanzania.</title>
        <authorList>
            <person name="Mwega E."/>
            <person name="Mutoloki S."/>
            <person name="Mugimba K."/>
            <person name="Colquhoun D."/>
            <person name="Mdegela R."/>
            <person name="Evensen O."/>
            <person name="Wasteson Y."/>
        </authorList>
    </citation>
    <scope>NUCLEOTIDE SEQUENCE [LARGE SCALE GENOMIC DNA]</scope>
    <source>
        <strain evidence="1">StR 01</strain>
    </source>
</reference>
<proteinExistence type="predicted"/>
<accession>A0A411DQL5</accession>
<dbReference type="AlphaFoldDB" id="A0A411DQL5"/>
<dbReference type="EMBL" id="CP035532">
    <property type="protein sequence ID" value="QBA22627.1"/>
    <property type="molecule type" value="Genomic_DNA"/>
</dbReference>
<protein>
    <recommendedName>
        <fullName evidence="2">Lipoprotein</fullName>
    </recommendedName>
</protein>
<dbReference type="PROSITE" id="PS51257">
    <property type="entry name" value="PROKAR_LIPOPROTEIN"/>
    <property type="match status" value="1"/>
</dbReference>
<sequence length="363" mass="42149">MKNILFIAILAFSTVASCQKNPDNLVNIPTQKNLNEFLKITLSEGENIFIGKLNTINNSPREDFEIKNIKDSIFVYKNFIESDNFDGKKIIIEKSNSLIKKIDLIYKVALFFNGTEKANKFIPLNFNIPVTIDKNSTIPLFSKLKNNKELQNFIVKNNSKIKEKAYEYYINYYSNIPDEELKTCCITDFNNYNKLKNINKNSIPALDIEKDLGMYIDYESIIINLIGPPLKKSIIFTKNIDSNTTENQSIKNTEFTTSNNDWKGSYKISTKAISQFDNNETNILYSITVESNQKAILSIGAKNVEDYWCEGEYRLINEDNILHAKGKCDQDDIDDFYLKNENKKYFIKSKRFINKDWQELEKE</sequence>
<organism evidence="1">
    <name type="scientific">Chryseobacterium indologenes</name>
    <name type="common">Flavobacterium indologenes</name>
    <dbReference type="NCBI Taxonomy" id="253"/>
    <lineage>
        <taxon>Bacteria</taxon>
        <taxon>Pseudomonadati</taxon>
        <taxon>Bacteroidota</taxon>
        <taxon>Flavobacteriia</taxon>
        <taxon>Flavobacteriales</taxon>
        <taxon>Weeksellaceae</taxon>
        <taxon>Chryseobacterium group</taxon>
        <taxon>Chryseobacterium</taxon>
    </lineage>
</organism>
<name>A0A411DQL5_CHRID</name>
<gene>
    <name evidence="1" type="ORF">EU348_16145</name>
</gene>
<evidence type="ECO:0000313" key="1">
    <source>
        <dbReference type="EMBL" id="QBA22627.1"/>
    </source>
</evidence>
<evidence type="ECO:0008006" key="2">
    <source>
        <dbReference type="Google" id="ProtNLM"/>
    </source>
</evidence>